<reference evidence="1" key="1">
    <citation type="journal article" date="2021" name="Proc. Natl. Acad. Sci. U.S.A.">
        <title>A Catalog of Tens of Thousands of Viruses from Human Metagenomes Reveals Hidden Associations with Chronic Diseases.</title>
        <authorList>
            <person name="Tisza M.J."/>
            <person name="Buck C.B."/>
        </authorList>
    </citation>
    <scope>NUCLEOTIDE SEQUENCE</scope>
    <source>
        <strain evidence="1">CtNQV2</strain>
    </source>
</reference>
<name>A0A8S5RYW9_9CAUD</name>
<protein>
    <submittedName>
        <fullName evidence="1">Uncharacterized protein</fullName>
    </submittedName>
</protein>
<organism evidence="1">
    <name type="scientific">Myoviridae sp. ctNQV2</name>
    <dbReference type="NCBI Taxonomy" id="2827683"/>
    <lineage>
        <taxon>Viruses</taxon>
        <taxon>Duplodnaviria</taxon>
        <taxon>Heunggongvirae</taxon>
        <taxon>Uroviricota</taxon>
        <taxon>Caudoviricetes</taxon>
    </lineage>
</organism>
<sequence>MEKNYSKVFLFSKDVYSKKDVDTFSLAACLRIEILDEENVVFVSKENWEYYLESDSEENFEKRNWVVKF</sequence>
<proteinExistence type="predicted"/>
<dbReference type="EMBL" id="BK032510">
    <property type="protein sequence ID" value="DAF43972.1"/>
    <property type="molecule type" value="Genomic_DNA"/>
</dbReference>
<accession>A0A8S5RYW9</accession>
<evidence type="ECO:0000313" key="1">
    <source>
        <dbReference type="EMBL" id="DAF43972.1"/>
    </source>
</evidence>